<comment type="caution">
    <text evidence="2">The sequence shown here is derived from an EMBL/GenBank/DDBJ whole genome shotgun (WGS) entry which is preliminary data.</text>
</comment>
<reference evidence="2 3" key="1">
    <citation type="submission" date="2018-06" db="EMBL/GenBank/DDBJ databases">
        <title>Genomic Encyclopedia of Archaeal and Bacterial Type Strains, Phase II (KMG-II): from individual species to whole genera.</title>
        <authorList>
            <person name="Goeker M."/>
        </authorList>
    </citation>
    <scope>NUCLEOTIDE SEQUENCE [LARGE SCALE GENOMIC DNA]</scope>
    <source>
        <strain evidence="2 3">DSM 14825</strain>
    </source>
</reference>
<proteinExistence type="predicted"/>
<gene>
    <name evidence="2" type="ORF">LY11_00827</name>
    <name evidence="1" type="ORF">LY11_02931</name>
</gene>
<name>A0A327T3Y7_9SPHI</name>
<sequence>MVWLCLSGGRDDTRLRTGFKHGKSMLFQLVVLTWTCHGLRVLLPWTYPNEYPDSTRTVPGQYPADIDLLLSYFEFIY</sequence>
<evidence type="ECO:0000313" key="1">
    <source>
        <dbReference type="EMBL" id="RAJ29227.1"/>
    </source>
</evidence>
<dbReference type="EMBL" id="QLLR01000014">
    <property type="protein sequence ID" value="RAJ29227.1"/>
    <property type="molecule type" value="Genomic_DNA"/>
</dbReference>
<evidence type="ECO:0000313" key="3">
    <source>
        <dbReference type="Proteomes" id="UP000249754"/>
    </source>
</evidence>
<dbReference type="AlphaFoldDB" id="A0A327T3Y7"/>
<protein>
    <submittedName>
        <fullName evidence="2">Uncharacterized protein</fullName>
    </submittedName>
</protein>
<dbReference type="Proteomes" id="UP000249754">
    <property type="component" value="Unassembled WGS sequence"/>
</dbReference>
<evidence type="ECO:0000313" key="2">
    <source>
        <dbReference type="EMBL" id="RAJ35582.1"/>
    </source>
</evidence>
<organism evidence="2 3">
    <name type="scientific">Pedobacter cryoconitis</name>
    <dbReference type="NCBI Taxonomy" id="188932"/>
    <lineage>
        <taxon>Bacteria</taxon>
        <taxon>Pseudomonadati</taxon>
        <taxon>Bacteroidota</taxon>
        <taxon>Sphingobacteriia</taxon>
        <taxon>Sphingobacteriales</taxon>
        <taxon>Sphingobacteriaceae</taxon>
        <taxon>Pedobacter</taxon>
    </lineage>
</organism>
<accession>A0A327T3Y7</accession>
<dbReference type="EMBL" id="QLLR01000002">
    <property type="protein sequence ID" value="RAJ35582.1"/>
    <property type="molecule type" value="Genomic_DNA"/>
</dbReference>